<dbReference type="InterPro" id="IPR018461">
    <property type="entry name" value="Na/H_Antiport_NhaC-like_C"/>
</dbReference>
<evidence type="ECO:0000256" key="6">
    <source>
        <dbReference type="ARBA" id="ARBA00022989"/>
    </source>
</evidence>
<evidence type="ECO:0000256" key="3">
    <source>
        <dbReference type="ARBA" id="ARBA00022449"/>
    </source>
</evidence>
<dbReference type="eggNOG" id="COG1757">
    <property type="taxonomic scope" value="Bacteria"/>
</dbReference>
<comment type="subcellular location">
    <subcellularLocation>
        <location evidence="1">Cell membrane</location>
        <topology evidence="1">Multi-pass membrane protein</topology>
    </subcellularLocation>
</comment>
<dbReference type="AlphaFoldDB" id="C0CQY4"/>
<keyword evidence="5 9" id="KW-0812">Transmembrane</keyword>
<accession>C0CQY4</accession>
<organism evidence="11 12">
    <name type="scientific">Blautia hydrogenotrophica (strain DSM 10507 / JCM 14656 / S5a33)</name>
    <name type="common">Ruminococcus hydrogenotrophicus</name>
    <dbReference type="NCBI Taxonomy" id="476272"/>
    <lineage>
        <taxon>Bacteria</taxon>
        <taxon>Bacillati</taxon>
        <taxon>Bacillota</taxon>
        <taxon>Clostridia</taxon>
        <taxon>Lachnospirales</taxon>
        <taxon>Lachnospiraceae</taxon>
        <taxon>Blautia</taxon>
    </lineage>
</organism>
<protein>
    <recommendedName>
        <fullName evidence="10">Na+/H+ antiporter NhaC-like C-terminal domain-containing protein</fullName>
    </recommendedName>
</protein>
<evidence type="ECO:0000256" key="9">
    <source>
        <dbReference type="SAM" id="Phobius"/>
    </source>
</evidence>
<reference evidence="11 12" key="2">
    <citation type="submission" date="2009-02" db="EMBL/GenBank/DDBJ databases">
        <title>Draft genome sequence of Blautia hydrogenotrophica DSM 10507 (Ruminococcus hydrogenotrophicus DSM 10507).</title>
        <authorList>
            <person name="Sudarsanam P."/>
            <person name="Ley R."/>
            <person name="Guruge J."/>
            <person name="Turnbaugh P.J."/>
            <person name="Mahowald M."/>
            <person name="Liep D."/>
            <person name="Gordon J."/>
        </authorList>
    </citation>
    <scope>NUCLEOTIDE SEQUENCE [LARGE SCALE GENOMIC DNA]</scope>
    <source>
        <strain evidence="12">DSM 10507 / JCM 14656 / S5a33</strain>
    </source>
</reference>
<dbReference type="Pfam" id="PF03553">
    <property type="entry name" value="Na_H_antiporter"/>
    <property type="match status" value="1"/>
</dbReference>
<dbReference type="PATRIC" id="fig|476272.21.peg.1424"/>
<name>C0CQY4_BLAHS</name>
<proteinExistence type="inferred from homology"/>
<evidence type="ECO:0000313" key="12">
    <source>
        <dbReference type="Proteomes" id="UP000003100"/>
    </source>
</evidence>
<evidence type="ECO:0000256" key="8">
    <source>
        <dbReference type="ARBA" id="ARBA00038435"/>
    </source>
</evidence>
<dbReference type="Proteomes" id="UP000003100">
    <property type="component" value="Unassembled WGS sequence"/>
</dbReference>
<evidence type="ECO:0000313" key="11">
    <source>
        <dbReference type="EMBL" id="EEG47825.1"/>
    </source>
</evidence>
<dbReference type="PANTHER" id="PTHR33451:SF3">
    <property type="entry name" value="MALATE-2H(+)_NA(+)-LACTATE ANTIPORTER"/>
    <property type="match status" value="1"/>
</dbReference>
<evidence type="ECO:0000256" key="5">
    <source>
        <dbReference type="ARBA" id="ARBA00022692"/>
    </source>
</evidence>
<feature type="domain" description="Na+/H+ antiporter NhaC-like C-terminal" evidence="10">
    <location>
        <begin position="28"/>
        <end position="119"/>
    </location>
</feature>
<sequence length="171" mass="18744">MEFIYVITATLEDTFVVSPLLMFPVLKVIGMIGFRILAILDIFLMILVGALCGRGCRERISIHIRYMGTAGVESVDSLLTRGGMSSMLETTALIFCAVSYGGVLETTGTLCVLVEKILNEECGNYLPSHSVEYLWNCNGWYACRQCGGVSAICVYVLDTADYGDAVCVFKY</sequence>
<keyword evidence="3" id="KW-0050">Antiport</keyword>
<dbReference type="HOGENOM" id="CLU_1559987_0_0_9"/>
<keyword evidence="6 9" id="KW-1133">Transmembrane helix</keyword>
<dbReference type="GO" id="GO:0005886">
    <property type="term" value="C:plasma membrane"/>
    <property type="evidence" value="ECO:0007669"/>
    <property type="project" value="UniProtKB-SubCell"/>
</dbReference>
<evidence type="ECO:0000256" key="2">
    <source>
        <dbReference type="ARBA" id="ARBA00022448"/>
    </source>
</evidence>
<evidence type="ECO:0000256" key="1">
    <source>
        <dbReference type="ARBA" id="ARBA00004651"/>
    </source>
</evidence>
<dbReference type="EMBL" id="ACBZ01000176">
    <property type="protein sequence ID" value="EEG47825.1"/>
    <property type="molecule type" value="Genomic_DNA"/>
</dbReference>
<comment type="similarity">
    <text evidence="8">Belongs to the NhaC Na(+)/H(+) (TC 2.A.35) antiporter family.</text>
</comment>
<dbReference type="GO" id="GO:0015297">
    <property type="term" value="F:antiporter activity"/>
    <property type="evidence" value="ECO:0007669"/>
    <property type="project" value="UniProtKB-KW"/>
</dbReference>
<gene>
    <name evidence="11" type="ORF">RUMHYD_03297</name>
</gene>
<reference evidence="11 12" key="1">
    <citation type="submission" date="2009-01" db="EMBL/GenBank/DDBJ databases">
        <authorList>
            <person name="Fulton L."/>
            <person name="Clifton S."/>
            <person name="Fulton B."/>
            <person name="Xu J."/>
            <person name="Minx P."/>
            <person name="Pepin K.H."/>
            <person name="Johnson M."/>
            <person name="Bhonagiri V."/>
            <person name="Nash W.E."/>
            <person name="Mardis E.R."/>
            <person name="Wilson R.K."/>
        </authorList>
    </citation>
    <scope>NUCLEOTIDE SEQUENCE [LARGE SCALE GENOMIC DNA]</scope>
    <source>
        <strain evidence="12">DSM 10507 / JCM 14656 / S5a33</strain>
    </source>
</reference>
<keyword evidence="2" id="KW-0813">Transport</keyword>
<dbReference type="InterPro" id="IPR052180">
    <property type="entry name" value="NhaC_Na-H+_Antiporter"/>
</dbReference>
<feature type="transmembrane region" description="Helical" evidence="9">
    <location>
        <begin position="28"/>
        <end position="52"/>
    </location>
</feature>
<dbReference type="PANTHER" id="PTHR33451">
    <property type="entry name" value="MALATE-2H(+)/NA(+)-LACTATE ANTIPORTER"/>
    <property type="match status" value="1"/>
</dbReference>
<evidence type="ECO:0000259" key="10">
    <source>
        <dbReference type="Pfam" id="PF03553"/>
    </source>
</evidence>
<keyword evidence="7 9" id="KW-0472">Membrane</keyword>
<evidence type="ECO:0000256" key="4">
    <source>
        <dbReference type="ARBA" id="ARBA00022475"/>
    </source>
</evidence>
<evidence type="ECO:0000256" key="7">
    <source>
        <dbReference type="ARBA" id="ARBA00023136"/>
    </source>
</evidence>
<keyword evidence="12" id="KW-1185">Reference proteome</keyword>
<comment type="caution">
    <text evidence="11">The sequence shown here is derived from an EMBL/GenBank/DDBJ whole genome shotgun (WGS) entry which is preliminary data.</text>
</comment>
<keyword evidence="4" id="KW-1003">Cell membrane</keyword>